<gene>
    <name evidence="2" type="ORF">DW322_03460</name>
</gene>
<evidence type="ECO:0000313" key="3">
    <source>
        <dbReference type="Proteomes" id="UP000471120"/>
    </source>
</evidence>
<dbReference type="AlphaFoldDB" id="A0A6P2C9N3"/>
<dbReference type="InterPro" id="IPR036390">
    <property type="entry name" value="WH_DNA-bd_sf"/>
</dbReference>
<protein>
    <submittedName>
        <fullName evidence="2">MarR family transcriptional regulator</fullName>
    </submittedName>
</protein>
<comment type="caution">
    <text evidence="2">The sequence shown here is derived from an EMBL/GenBank/DDBJ whole genome shotgun (WGS) entry which is preliminary data.</text>
</comment>
<dbReference type="Pfam" id="PF12802">
    <property type="entry name" value="MarR_2"/>
    <property type="match status" value="1"/>
</dbReference>
<dbReference type="GO" id="GO:0003700">
    <property type="term" value="F:DNA-binding transcription factor activity"/>
    <property type="evidence" value="ECO:0007669"/>
    <property type="project" value="InterPro"/>
</dbReference>
<accession>A0A6P2C9N3</accession>
<dbReference type="SUPFAM" id="SSF46785">
    <property type="entry name" value="Winged helix' DNA-binding domain"/>
    <property type="match status" value="1"/>
</dbReference>
<dbReference type="InterPro" id="IPR036388">
    <property type="entry name" value="WH-like_DNA-bd_sf"/>
</dbReference>
<name>A0A6P2C9N3_9NOCA</name>
<evidence type="ECO:0000259" key="1">
    <source>
        <dbReference type="PROSITE" id="PS50995"/>
    </source>
</evidence>
<dbReference type="GO" id="GO:0006950">
    <property type="term" value="P:response to stress"/>
    <property type="evidence" value="ECO:0007669"/>
    <property type="project" value="TreeGrafter"/>
</dbReference>
<reference evidence="2 3" key="1">
    <citation type="submission" date="2018-07" db="EMBL/GenBank/DDBJ databases">
        <title>Genome sequence of Rhodococcus rhodnii ATCC 35071 from Rhodnius prolixus.</title>
        <authorList>
            <person name="Patel V."/>
            <person name="Vogel K.J."/>
        </authorList>
    </citation>
    <scope>NUCLEOTIDE SEQUENCE [LARGE SCALE GENOMIC DNA]</scope>
    <source>
        <strain evidence="2 3">ATCC 35071</strain>
    </source>
</reference>
<dbReference type="PROSITE" id="PS50995">
    <property type="entry name" value="HTH_MARR_2"/>
    <property type="match status" value="1"/>
</dbReference>
<dbReference type="EMBL" id="QRCM01000001">
    <property type="protein sequence ID" value="TXG89459.1"/>
    <property type="molecule type" value="Genomic_DNA"/>
</dbReference>
<dbReference type="SMART" id="SM00347">
    <property type="entry name" value="HTH_MARR"/>
    <property type="match status" value="1"/>
</dbReference>
<sequence length="172" mass="19777">MCCLTIRPTIVVGVPTDHHLDRRTPWLTDDEMRAWRNYMDGSQRLMDRLNRDLQAKHDMTLADYRILVLLSESPDGASRMSDLADGILSSRSRLTHQIRRMEEQGMVTRDSCVEDGRGVRAVITDEGLRRLAEAAPMHVREVRANLVDIVTKHQLKVLGDVFERVNRTIESR</sequence>
<dbReference type="InterPro" id="IPR039422">
    <property type="entry name" value="MarR/SlyA-like"/>
</dbReference>
<dbReference type="Proteomes" id="UP000471120">
    <property type="component" value="Unassembled WGS sequence"/>
</dbReference>
<dbReference type="PANTHER" id="PTHR33164">
    <property type="entry name" value="TRANSCRIPTIONAL REGULATOR, MARR FAMILY"/>
    <property type="match status" value="1"/>
</dbReference>
<dbReference type="Gene3D" id="1.10.10.10">
    <property type="entry name" value="Winged helix-like DNA-binding domain superfamily/Winged helix DNA-binding domain"/>
    <property type="match status" value="1"/>
</dbReference>
<feature type="domain" description="HTH marR-type" evidence="1">
    <location>
        <begin position="31"/>
        <end position="167"/>
    </location>
</feature>
<dbReference type="InterPro" id="IPR000835">
    <property type="entry name" value="HTH_MarR-typ"/>
</dbReference>
<organism evidence="2 3">
    <name type="scientific">Rhodococcus rhodnii</name>
    <dbReference type="NCBI Taxonomy" id="38312"/>
    <lineage>
        <taxon>Bacteria</taxon>
        <taxon>Bacillati</taxon>
        <taxon>Actinomycetota</taxon>
        <taxon>Actinomycetes</taxon>
        <taxon>Mycobacteriales</taxon>
        <taxon>Nocardiaceae</taxon>
        <taxon>Rhodococcus</taxon>
    </lineage>
</organism>
<proteinExistence type="predicted"/>
<dbReference type="PANTHER" id="PTHR33164:SF99">
    <property type="entry name" value="MARR FAMILY REGULATORY PROTEIN"/>
    <property type="match status" value="1"/>
</dbReference>
<evidence type="ECO:0000313" key="2">
    <source>
        <dbReference type="EMBL" id="TXG89459.1"/>
    </source>
</evidence>